<accession>A0ABU5LFU6</accession>
<sequence length="239" mass="27789">MLYVQYRLNQRGENAMLNQWALPFLAVGACTALMISKDLFHHRQPIAIMNLIWPLTGLYLPFVGWLAWWYLGRVPSHQTKLTMFIAQKKYAKTRWHPLFISTSLSAAACIFGGMMTIPIITLLNLYVFNPAYWVQETIFVVTSLLVGLIFQYLALRQDEEISFWARLLLAFKTEAFPLLIYQSGIFIFMALALKFVLNHQLNPMQVTFWFMLQLALMIGFIFCWPANHFLIKRGLRVAI</sequence>
<gene>
    <name evidence="3" type="ORF">N4G40_11135</name>
</gene>
<evidence type="ECO:0000313" key="4">
    <source>
        <dbReference type="Proteomes" id="UP001288620"/>
    </source>
</evidence>
<keyword evidence="1" id="KW-0472">Membrane</keyword>
<dbReference type="Pfam" id="PF14342">
    <property type="entry name" value="DUF4396"/>
    <property type="match status" value="1"/>
</dbReference>
<keyword evidence="1" id="KW-1133">Transmembrane helix</keyword>
<feature type="transmembrane region" description="Helical" evidence="1">
    <location>
        <begin position="20"/>
        <end position="40"/>
    </location>
</feature>
<evidence type="ECO:0000313" key="3">
    <source>
        <dbReference type="EMBL" id="MDZ7278819.1"/>
    </source>
</evidence>
<dbReference type="EMBL" id="JAOBTT010000001">
    <property type="protein sequence ID" value="MDZ7278819.1"/>
    <property type="molecule type" value="Genomic_DNA"/>
</dbReference>
<feature type="transmembrane region" description="Helical" evidence="1">
    <location>
        <begin position="98"/>
        <end position="126"/>
    </location>
</feature>
<evidence type="ECO:0000256" key="1">
    <source>
        <dbReference type="SAM" id="Phobius"/>
    </source>
</evidence>
<name>A0ABU5LFU6_9GAMM</name>
<comment type="caution">
    <text evidence="3">The sequence shown here is derived from an EMBL/GenBank/DDBJ whole genome shotgun (WGS) entry which is preliminary data.</text>
</comment>
<feature type="transmembrane region" description="Helical" evidence="1">
    <location>
        <begin position="208"/>
        <end position="226"/>
    </location>
</feature>
<protein>
    <submittedName>
        <fullName evidence="3">DUF4396 domain-containing protein</fullName>
    </submittedName>
</protein>
<dbReference type="PROSITE" id="PS51257">
    <property type="entry name" value="PROKAR_LIPOPROTEIN"/>
    <property type="match status" value="1"/>
</dbReference>
<dbReference type="InterPro" id="IPR025509">
    <property type="entry name" value="DUF4396"/>
</dbReference>
<organism evidence="3 4">
    <name type="scientific">Pantoea eucrina</name>
    <dbReference type="NCBI Taxonomy" id="472693"/>
    <lineage>
        <taxon>Bacteria</taxon>
        <taxon>Pseudomonadati</taxon>
        <taxon>Pseudomonadota</taxon>
        <taxon>Gammaproteobacteria</taxon>
        <taxon>Enterobacterales</taxon>
        <taxon>Erwiniaceae</taxon>
        <taxon>Pantoea</taxon>
    </lineage>
</organism>
<feature type="transmembrane region" description="Helical" evidence="1">
    <location>
        <begin position="132"/>
        <end position="155"/>
    </location>
</feature>
<feature type="transmembrane region" description="Helical" evidence="1">
    <location>
        <begin position="52"/>
        <end position="71"/>
    </location>
</feature>
<reference evidence="4" key="1">
    <citation type="submission" date="2023-07" db="EMBL/GenBank/DDBJ databases">
        <title>Structural and functional analysis of rice phyllospheric bacteria for their antimicrobial properties and defense elicitation against blast disease.</title>
        <authorList>
            <person name="Sahu K.P."/>
            <person name="Asharani P."/>
            <person name="Kumar M."/>
            <person name="Reddy B."/>
            <person name="Kumar A."/>
        </authorList>
    </citation>
    <scope>NUCLEOTIDE SEQUENCE [LARGE SCALE GENOMIC DNA]</scope>
    <source>
        <strain evidence="4">OsEp_Plm_30P10</strain>
    </source>
</reference>
<keyword evidence="4" id="KW-1185">Reference proteome</keyword>
<feature type="transmembrane region" description="Helical" evidence="1">
    <location>
        <begin position="176"/>
        <end position="196"/>
    </location>
</feature>
<evidence type="ECO:0000259" key="2">
    <source>
        <dbReference type="Pfam" id="PF14342"/>
    </source>
</evidence>
<proteinExistence type="predicted"/>
<feature type="domain" description="DUF4396" evidence="2">
    <location>
        <begin position="95"/>
        <end position="235"/>
    </location>
</feature>
<keyword evidence="1" id="KW-0812">Transmembrane</keyword>
<dbReference type="Proteomes" id="UP001288620">
    <property type="component" value="Unassembled WGS sequence"/>
</dbReference>
<dbReference type="RefSeq" id="WP_322542747.1">
    <property type="nucleotide sequence ID" value="NZ_JAOBTT010000001.1"/>
</dbReference>